<gene>
    <name evidence="4" type="ORF">Salat_2092400</name>
</gene>
<dbReference type="InterPro" id="IPR025836">
    <property type="entry name" value="Zn_knuckle_CX2CX4HX4C"/>
</dbReference>
<feature type="domain" description="Zinc knuckle CX2CX4HX4C" evidence="3">
    <location>
        <begin position="175"/>
        <end position="222"/>
    </location>
</feature>
<dbReference type="AlphaFoldDB" id="A0AAE1Y0J6"/>
<keyword evidence="5" id="KW-1185">Reference proteome</keyword>
<comment type="caution">
    <text evidence="4">The sequence shown here is derived from an EMBL/GenBank/DDBJ whole genome shotgun (WGS) entry which is preliminary data.</text>
</comment>
<evidence type="ECO:0008006" key="6">
    <source>
        <dbReference type="Google" id="ProtNLM"/>
    </source>
</evidence>
<dbReference type="Proteomes" id="UP001293254">
    <property type="component" value="Unassembled WGS sequence"/>
</dbReference>
<evidence type="ECO:0000313" key="4">
    <source>
        <dbReference type="EMBL" id="KAK4421419.1"/>
    </source>
</evidence>
<evidence type="ECO:0000313" key="5">
    <source>
        <dbReference type="Proteomes" id="UP001293254"/>
    </source>
</evidence>
<accession>A0AAE1Y0J6</accession>
<evidence type="ECO:0000259" key="2">
    <source>
        <dbReference type="Pfam" id="PF14111"/>
    </source>
</evidence>
<protein>
    <recommendedName>
        <fullName evidence="6">DUF4283 domain-containing protein</fullName>
    </recommendedName>
</protein>
<feature type="domain" description="DUF4283" evidence="2">
    <location>
        <begin position="39"/>
        <end position="107"/>
    </location>
</feature>
<dbReference type="InterPro" id="IPR025558">
    <property type="entry name" value="DUF4283"/>
</dbReference>
<reference evidence="4" key="1">
    <citation type="submission" date="2020-06" db="EMBL/GenBank/DDBJ databases">
        <authorList>
            <person name="Li T."/>
            <person name="Hu X."/>
            <person name="Zhang T."/>
            <person name="Song X."/>
            <person name="Zhang H."/>
            <person name="Dai N."/>
            <person name="Sheng W."/>
            <person name="Hou X."/>
            <person name="Wei L."/>
        </authorList>
    </citation>
    <scope>NUCLEOTIDE SEQUENCE</scope>
    <source>
        <strain evidence="4">3651</strain>
        <tissue evidence="4">Leaf</tissue>
    </source>
</reference>
<evidence type="ECO:0000256" key="1">
    <source>
        <dbReference type="SAM" id="MobiDB-lite"/>
    </source>
</evidence>
<organism evidence="4 5">
    <name type="scientific">Sesamum alatum</name>
    <dbReference type="NCBI Taxonomy" id="300844"/>
    <lineage>
        <taxon>Eukaryota</taxon>
        <taxon>Viridiplantae</taxon>
        <taxon>Streptophyta</taxon>
        <taxon>Embryophyta</taxon>
        <taxon>Tracheophyta</taxon>
        <taxon>Spermatophyta</taxon>
        <taxon>Magnoliopsida</taxon>
        <taxon>eudicotyledons</taxon>
        <taxon>Gunneridae</taxon>
        <taxon>Pentapetalae</taxon>
        <taxon>asterids</taxon>
        <taxon>lamiids</taxon>
        <taxon>Lamiales</taxon>
        <taxon>Pedaliaceae</taxon>
        <taxon>Sesamum</taxon>
    </lineage>
</organism>
<dbReference type="EMBL" id="JACGWO010000008">
    <property type="protein sequence ID" value="KAK4421419.1"/>
    <property type="molecule type" value="Genomic_DNA"/>
</dbReference>
<name>A0AAE1Y0J6_9LAMI</name>
<dbReference type="Pfam" id="PF14111">
    <property type="entry name" value="DUF4283"/>
    <property type="match status" value="1"/>
</dbReference>
<proteinExistence type="predicted"/>
<feature type="compositionally biased region" description="Polar residues" evidence="1">
    <location>
        <begin position="265"/>
        <end position="278"/>
    </location>
</feature>
<reference evidence="4" key="2">
    <citation type="journal article" date="2024" name="Plant">
        <title>Genomic evolution and insights into agronomic trait innovations of Sesamum species.</title>
        <authorList>
            <person name="Miao H."/>
            <person name="Wang L."/>
            <person name="Qu L."/>
            <person name="Liu H."/>
            <person name="Sun Y."/>
            <person name="Le M."/>
            <person name="Wang Q."/>
            <person name="Wei S."/>
            <person name="Zheng Y."/>
            <person name="Lin W."/>
            <person name="Duan Y."/>
            <person name="Cao H."/>
            <person name="Xiong S."/>
            <person name="Wang X."/>
            <person name="Wei L."/>
            <person name="Li C."/>
            <person name="Ma Q."/>
            <person name="Ju M."/>
            <person name="Zhao R."/>
            <person name="Li G."/>
            <person name="Mu C."/>
            <person name="Tian Q."/>
            <person name="Mei H."/>
            <person name="Zhang T."/>
            <person name="Gao T."/>
            <person name="Zhang H."/>
        </authorList>
    </citation>
    <scope>NUCLEOTIDE SEQUENCE</scope>
    <source>
        <strain evidence="4">3651</strain>
    </source>
</reference>
<dbReference type="PANTHER" id="PTHR31286:SF153">
    <property type="entry name" value="DUF4283 DOMAIN PROTEIN"/>
    <property type="match status" value="1"/>
</dbReference>
<dbReference type="PANTHER" id="PTHR31286">
    <property type="entry name" value="GLYCINE-RICH CELL WALL STRUCTURAL PROTEIN 1.8-LIKE"/>
    <property type="match status" value="1"/>
</dbReference>
<evidence type="ECO:0000259" key="3">
    <source>
        <dbReference type="Pfam" id="PF14392"/>
    </source>
</evidence>
<dbReference type="Pfam" id="PF14392">
    <property type="entry name" value="zf-CCHC_4"/>
    <property type="match status" value="1"/>
</dbReference>
<dbReference type="InterPro" id="IPR040256">
    <property type="entry name" value="At4g02000-like"/>
</dbReference>
<feature type="region of interest" description="Disordered" evidence="1">
    <location>
        <begin position="262"/>
        <end position="286"/>
    </location>
</feature>
<sequence length="345" mass="38198">MDEEIARMNRALSFTVEEEQGLVIRRDLWLGGSNDPSLILVGRILTHRGINFAALCSTFLCAANPRNGLEFTRISTDCFLLHFRHHVDQRRILDSGPWNFDNHLILLGEFGQGDDPLTMDLHYYDFTVRIQGISGSQLNPTLGRLIGSKLGTVKQVVVGDKVPSSLGLMKVHVSLDVRRPLLGHTKIRTANGNETVVTFSYEHLGNFCYLCWMIGHVDSICDHRYSDDFIDPGLTLPYGPWLRASARGRSFAPNPVRILVAPGSSDFNSPRTRGTPSENPHPLPKMVQPLTRENNSPPLVGLVNIPLEFSAQSSPVSSPISSGLRYRGGHCGRPLSSVHGCRGRK</sequence>